<protein>
    <submittedName>
        <fullName evidence="2">Uncharacterized protein</fullName>
    </submittedName>
</protein>
<dbReference type="Proteomes" id="UP000192511">
    <property type="component" value="Unassembled WGS sequence"/>
</dbReference>
<feature type="coiled-coil region" evidence="1">
    <location>
        <begin position="294"/>
        <end position="321"/>
    </location>
</feature>
<dbReference type="AlphaFoldDB" id="A0AAX0WVV4"/>
<evidence type="ECO:0000313" key="2">
    <source>
        <dbReference type="EMBL" id="PNL62616.1"/>
    </source>
</evidence>
<dbReference type="GeneID" id="98064982"/>
<sequence length="691" mass="80855">MPKTHNITTPSNNGTVEIRTWGTKNKKLSNFKENLKIGLFGGNIGHASVALKIPYNEENVALVKKYCDTNGIPYYINNNITPSLHHEEETDQFIRSEEIVYQAKQIVVYFSWFPGSNNSFSLNTPGNDYEAEWKSRKFKWSPNDQEYFQPKEKKIKGKIPIPHTIMLGPKKMDLTSAYTTEDFELINQLEQLNSKLKQLLSDYFFENNQLWIDDTAKFSESFIEFLKKDQKNVFKQLKNFLKENHQSKWGKLLYNALNGNIPEHFDILFLFSKLNLKIEKNILRIKKKYTEQGITTTSNKLQALEQLIKALESQRIKFLNEKTALIPDKEINDINFLEAFIRDCQVLLKKNADIMPLYNLYKKNIPHFKQLENQAITDILQNRLLPLLKEYKNKKADENFLTRFNKPLKKIQAYIDDTCNRLPGFFEDEAGLTIKKMLDEQFPEWESQFNNPHIPLSNELSNLRRFIQKKIDEEITNNLDRQPIDGIRPDQAVTLPIQKDSSGLYGLDLESMLKEMEYLVQNEHYKTYGINCAETVRRIVNAGLSHLNTKLHKNNILAISTPQTLMHEAISIGSQIIQLNYQKIRETIRRNKPFDFLNLLIRKKDHLFGHLCSQGELPSVEFDRLLVSQGKNIPYRHKDYANCYKQMEQTLIFNYVNIFEKLYKKEMGSLSKKEIKKRLYPKKGGTLIKLV</sequence>
<keyword evidence="3" id="KW-1185">Reference proteome</keyword>
<dbReference type="EMBL" id="NBTX02000004">
    <property type="protein sequence ID" value="PNL62616.1"/>
    <property type="molecule type" value="Genomic_DNA"/>
</dbReference>
<evidence type="ECO:0000313" key="3">
    <source>
        <dbReference type="Proteomes" id="UP000192511"/>
    </source>
</evidence>
<organism evidence="2 3">
    <name type="scientific">Legionella anisa</name>
    <dbReference type="NCBI Taxonomy" id="28082"/>
    <lineage>
        <taxon>Bacteria</taxon>
        <taxon>Pseudomonadati</taxon>
        <taxon>Pseudomonadota</taxon>
        <taxon>Gammaproteobacteria</taxon>
        <taxon>Legionellales</taxon>
        <taxon>Legionellaceae</taxon>
        <taxon>Legionella</taxon>
    </lineage>
</organism>
<dbReference type="RefSeq" id="WP_058388514.1">
    <property type="nucleotide sequence ID" value="NZ_CAAAHR010000121.1"/>
</dbReference>
<accession>A0AAX0WVV4</accession>
<evidence type="ECO:0000256" key="1">
    <source>
        <dbReference type="SAM" id="Coils"/>
    </source>
</evidence>
<reference evidence="2" key="1">
    <citation type="submission" date="2017-12" db="EMBL/GenBank/DDBJ databases">
        <title>FDA dAtabase for Regulatory Grade micrObial Sequences (FDA-ARGOS): Supporting development and validation of Infectious Disease Dx tests.</title>
        <authorList>
            <person name="Kerrigan L."/>
            <person name="Tallon L.J."/>
            <person name="Sadzewicz L."/>
            <person name="Sengamalay N."/>
            <person name="Ott S."/>
            <person name="Godinez A."/>
            <person name="Nagaraj S."/>
            <person name="Vavikolanu K."/>
            <person name="Vyas G."/>
            <person name="Nadendla S."/>
            <person name="Aluvathingal J."/>
            <person name="Sichtig H."/>
        </authorList>
    </citation>
    <scope>NUCLEOTIDE SEQUENCE [LARGE SCALE GENOMIC DNA]</scope>
    <source>
        <strain evidence="2">FDAARGOS_200</strain>
    </source>
</reference>
<proteinExistence type="predicted"/>
<comment type="caution">
    <text evidence="2">The sequence shown here is derived from an EMBL/GenBank/DDBJ whole genome shotgun (WGS) entry which is preliminary data.</text>
</comment>
<gene>
    <name evidence="2" type="ORF">A6J39_016150</name>
</gene>
<name>A0AAX0WVV4_9GAMM</name>
<keyword evidence="1" id="KW-0175">Coiled coil</keyword>